<dbReference type="Pfam" id="PF01597">
    <property type="entry name" value="GCV_H"/>
    <property type="match status" value="1"/>
</dbReference>
<reference evidence="6 7" key="1">
    <citation type="submission" date="2020-02" db="EMBL/GenBank/DDBJ databases">
        <authorList>
            <person name="Zheng R.K."/>
            <person name="Sun C.M."/>
        </authorList>
    </citation>
    <scope>NUCLEOTIDE SEQUENCE [LARGE SCALE GENOMIC DNA]</scope>
    <source>
        <strain evidence="7">zrk13</strain>
    </source>
</reference>
<evidence type="ECO:0000256" key="1">
    <source>
        <dbReference type="ARBA" id="ARBA00009249"/>
    </source>
</evidence>
<comment type="function">
    <text evidence="3">The glycine cleavage system catalyzes the degradation of glycine. The H protein shuttles the methylamine group of glycine from the P protein to the T protein.</text>
</comment>
<dbReference type="InterPro" id="IPR011053">
    <property type="entry name" value="Single_hybrid_motif"/>
</dbReference>
<dbReference type="NCBIfam" id="NF002270">
    <property type="entry name" value="PRK01202.1"/>
    <property type="match status" value="1"/>
</dbReference>
<name>A0A7L7KTB2_9MOLU</name>
<gene>
    <name evidence="3 6" type="primary">gcvH</name>
    <name evidence="6" type="ORF">G4Z02_09310</name>
</gene>
<evidence type="ECO:0000256" key="4">
    <source>
        <dbReference type="PIRSR" id="PIRSR617453-50"/>
    </source>
</evidence>
<dbReference type="Proteomes" id="UP000514720">
    <property type="component" value="Chromosome"/>
</dbReference>
<dbReference type="PANTHER" id="PTHR11715:SF3">
    <property type="entry name" value="GLYCINE CLEAVAGE SYSTEM H PROTEIN-RELATED"/>
    <property type="match status" value="1"/>
</dbReference>
<evidence type="ECO:0000256" key="3">
    <source>
        <dbReference type="HAMAP-Rule" id="MF_00272"/>
    </source>
</evidence>
<feature type="modified residue" description="N6-lipoyllysine" evidence="3 4">
    <location>
        <position position="64"/>
    </location>
</feature>
<feature type="domain" description="Lipoyl-binding" evidence="5">
    <location>
        <begin position="23"/>
        <end position="104"/>
    </location>
</feature>
<dbReference type="Gene3D" id="2.40.50.100">
    <property type="match status" value="1"/>
</dbReference>
<dbReference type="InterPro" id="IPR033753">
    <property type="entry name" value="GCV_H/Fam206"/>
</dbReference>
<dbReference type="GO" id="GO:0005960">
    <property type="term" value="C:glycine cleavage complex"/>
    <property type="evidence" value="ECO:0007669"/>
    <property type="project" value="InterPro"/>
</dbReference>
<dbReference type="GO" id="GO:0005829">
    <property type="term" value="C:cytosol"/>
    <property type="evidence" value="ECO:0007669"/>
    <property type="project" value="TreeGrafter"/>
</dbReference>
<dbReference type="InterPro" id="IPR017453">
    <property type="entry name" value="GCV_H_sub"/>
</dbReference>
<dbReference type="HAMAP" id="MF_00272">
    <property type="entry name" value="GcvH"/>
    <property type="match status" value="1"/>
</dbReference>
<comment type="similarity">
    <text evidence="1 3">Belongs to the GcvH family.</text>
</comment>
<proteinExistence type="inferred from homology"/>
<dbReference type="CDD" id="cd06848">
    <property type="entry name" value="GCS_H"/>
    <property type="match status" value="1"/>
</dbReference>
<dbReference type="RefSeq" id="WP_258877751.1">
    <property type="nucleotide sequence ID" value="NZ_CP048914.1"/>
</dbReference>
<keyword evidence="7" id="KW-1185">Reference proteome</keyword>
<sequence>MSKIVKGLYYTNTHEWVKVEDGFAYIGITDYAQESLGEIVFVELPEEETTIEAGEEFSAIESVKAASDVISPLTGTIVVVNDDLEDSPELINEDPYENWIVKLDFEDETELNDLLSAEEYEDICE</sequence>
<accession>A0A7L7KTB2</accession>
<evidence type="ECO:0000313" key="7">
    <source>
        <dbReference type="Proteomes" id="UP000514720"/>
    </source>
</evidence>
<dbReference type="AlphaFoldDB" id="A0A7L7KTB2"/>
<dbReference type="NCBIfam" id="TIGR00527">
    <property type="entry name" value="gcvH"/>
    <property type="match status" value="1"/>
</dbReference>
<dbReference type="EMBL" id="CP048914">
    <property type="protein sequence ID" value="QMS85937.1"/>
    <property type="molecule type" value="Genomic_DNA"/>
</dbReference>
<keyword evidence="2 3" id="KW-0450">Lipoyl</keyword>
<dbReference type="GO" id="GO:0019464">
    <property type="term" value="P:glycine decarboxylation via glycine cleavage system"/>
    <property type="evidence" value="ECO:0007669"/>
    <property type="project" value="UniProtKB-UniRule"/>
</dbReference>
<dbReference type="InterPro" id="IPR002930">
    <property type="entry name" value="GCV_H"/>
</dbReference>
<dbReference type="InterPro" id="IPR000089">
    <property type="entry name" value="Biotin_lipoyl"/>
</dbReference>
<dbReference type="GO" id="GO:0009249">
    <property type="term" value="P:protein lipoylation"/>
    <property type="evidence" value="ECO:0007669"/>
    <property type="project" value="TreeGrafter"/>
</dbReference>
<dbReference type="PANTHER" id="PTHR11715">
    <property type="entry name" value="GLYCINE CLEAVAGE SYSTEM H PROTEIN"/>
    <property type="match status" value="1"/>
</dbReference>
<dbReference type="PROSITE" id="PS50968">
    <property type="entry name" value="BIOTINYL_LIPOYL"/>
    <property type="match status" value="1"/>
</dbReference>
<comment type="cofactor">
    <cofactor evidence="3">
        <name>(R)-lipoate</name>
        <dbReference type="ChEBI" id="CHEBI:83088"/>
    </cofactor>
    <text evidence="3">Binds 1 lipoyl cofactor covalently.</text>
</comment>
<evidence type="ECO:0000259" key="5">
    <source>
        <dbReference type="PROSITE" id="PS50968"/>
    </source>
</evidence>
<evidence type="ECO:0000256" key="2">
    <source>
        <dbReference type="ARBA" id="ARBA00022823"/>
    </source>
</evidence>
<comment type="subunit">
    <text evidence="3">The glycine cleavage system is composed of four proteins: P, T, L and H.</text>
</comment>
<dbReference type="SUPFAM" id="SSF51230">
    <property type="entry name" value="Single hybrid motif"/>
    <property type="match status" value="1"/>
</dbReference>
<evidence type="ECO:0000313" key="6">
    <source>
        <dbReference type="EMBL" id="QMS85937.1"/>
    </source>
</evidence>
<dbReference type="KEGG" id="xcl:G4Z02_09310"/>
<protein>
    <recommendedName>
        <fullName evidence="3">Glycine cleavage system H protein</fullName>
    </recommendedName>
</protein>
<organism evidence="6 7">
    <name type="scientific">Candidatus Xianfuyuplasma coldseepsis</name>
    <dbReference type="NCBI Taxonomy" id="2782163"/>
    <lineage>
        <taxon>Bacteria</taxon>
        <taxon>Bacillati</taxon>
        <taxon>Mycoplasmatota</taxon>
        <taxon>Mollicutes</taxon>
        <taxon>Candidatus Izemoplasmatales</taxon>
        <taxon>Candidatus Izemoplasmataceae</taxon>
        <taxon>Candidatus Xianfuyuplasma</taxon>
    </lineage>
</organism>